<keyword evidence="4 6" id="KW-0472">Membrane</keyword>
<dbReference type="GO" id="GO:0016020">
    <property type="term" value="C:membrane"/>
    <property type="evidence" value="ECO:0007669"/>
    <property type="project" value="UniProtKB-SubCell"/>
</dbReference>
<dbReference type="PANTHER" id="PTHR43229:SF6">
    <property type="entry name" value="ABC-TYPE MULTIDRUG TRANSPORT SYSTEM, PERMEASE COMPONENT"/>
    <property type="match status" value="1"/>
</dbReference>
<dbReference type="PANTHER" id="PTHR43229">
    <property type="entry name" value="NODULATION PROTEIN J"/>
    <property type="match status" value="1"/>
</dbReference>
<evidence type="ECO:0000256" key="1">
    <source>
        <dbReference type="ARBA" id="ARBA00004141"/>
    </source>
</evidence>
<feature type="transmembrane region" description="Helical" evidence="6">
    <location>
        <begin position="107"/>
        <end position="129"/>
    </location>
</feature>
<feature type="transmembrane region" description="Helical" evidence="6">
    <location>
        <begin position="275"/>
        <end position="297"/>
    </location>
</feature>
<feature type="domain" description="ABC-2 type transporter transmembrane" evidence="7">
    <location>
        <begin position="63"/>
        <end position="263"/>
    </location>
</feature>
<feature type="region of interest" description="Disordered" evidence="5">
    <location>
        <begin position="1"/>
        <end position="38"/>
    </location>
</feature>
<dbReference type="EMBL" id="QVFU01000015">
    <property type="protein sequence ID" value="RFS45549.1"/>
    <property type="molecule type" value="Genomic_DNA"/>
</dbReference>
<organism evidence="8 9">
    <name type="scientific">Micromonospora craniellae</name>
    <dbReference type="NCBI Taxonomy" id="2294034"/>
    <lineage>
        <taxon>Bacteria</taxon>
        <taxon>Bacillati</taxon>
        <taxon>Actinomycetota</taxon>
        <taxon>Actinomycetes</taxon>
        <taxon>Micromonosporales</taxon>
        <taxon>Micromonosporaceae</taxon>
        <taxon>Micromonospora</taxon>
    </lineage>
</organism>
<feature type="transmembrane region" description="Helical" evidence="6">
    <location>
        <begin position="77"/>
        <end position="95"/>
    </location>
</feature>
<evidence type="ECO:0000256" key="3">
    <source>
        <dbReference type="ARBA" id="ARBA00022989"/>
    </source>
</evidence>
<evidence type="ECO:0000313" key="9">
    <source>
        <dbReference type="Proteomes" id="UP000262621"/>
    </source>
</evidence>
<evidence type="ECO:0000256" key="5">
    <source>
        <dbReference type="SAM" id="MobiDB-lite"/>
    </source>
</evidence>
<comment type="caution">
    <text evidence="8">The sequence shown here is derived from an EMBL/GenBank/DDBJ whole genome shotgun (WGS) entry which is preliminary data.</text>
</comment>
<keyword evidence="9" id="KW-1185">Reference proteome</keyword>
<feature type="transmembrane region" description="Helical" evidence="6">
    <location>
        <begin position="219"/>
        <end position="237"/>
    </location>
</feature>
<dbReference type="Pfam" id="PF01061">
    <property type="entry name" value="ABC2_membrane"/>
    <property type="match status" value="1"/>
</dbReference>
<proteinExistence type="predicted"/>
<comment type="subcellular location">
    <subcellularLocation>
        <location evidence="1">Membrane</location>
        <topology evidence="1">Multi-pass membrane protein</topology>
    </subcellularLocation>
</comment>
<dbReference type="GO" id="GO:0140359">
    <property type="term" value="F:ABC-type transporter activity"/>
    <property type="evidence" value="ECO:0007669"/>
    <property type="project" value="InterPro"/>
</dbReference>
<evidence type="ECO:0000256" key="4">
    <source>
        <dbReference type="ARBA" id="ARBA00023136"/>
    </source>
</evidence>
<keyword evidence="3 6" id="KW-1133">Transmembrane helix</keyword>
<dbReference type="Proteomes" id="UP000262621">
    <property type="component" value="Unassembled WGS sequence"/>
</dbReference>
<name>A0A372FYJ6_9ACTN</name>
<evidence type="ECO:0000256" key="2">
    <source>
        <dbReference type="ARBA" id="ARBA00022692"/>
    </source>
</evidence>
<feature type="compositionally biased region" description="Basic residues" evidence="5">
    <location>
        <begin position="9"/>
        <end position="21"/>
    </location>
</feature>
<keyword evidence="2 6" id="KW-0812">Transmembrane</keyword>
<feature type="transmembrane region" description="Helical" evidence="6">
    <location>
        <begin position="150"/>
        <end position="176"/>
    </location>
</feature>
<evidence type="ECO:0000259" key="7">
    <source>
        <dbReference type="Pfam" id="PF01061"/>
    </source>
</evidence>
<dbReference type="InterPro" id="IPR051784">
    <property type="entry name" value="Nod_factor_ABC_transporter"/>
</dbReference>
<sequence>MGRRDLRPARCRARRPRRAGGGRRAGTPRGRLRHRHGPPVCGRARANEGAVNERVLTAAWVVWMALRAEQRGMRTRPMVVVVSVVQPVALLAIVAGTRRLMSDQASVVVSAVVLTAMWSATVWTAGGVLRRERTYGTLARSVTSQFSPSLVLFGRSLGATLYSAGGILASSAAVIVLLRLRVAVPHPLWLLVALLVVVASGTALGMLLACLFLVTRHGLAWSGALIYPVFILGGLLIPPDALPEWLRWVPTLLSLHWVHEFVVGISAGAVRATPLALAVALTVAYLIAAVACLRAAVDAGRRRGTLELV</sequence>
<accession>A0A372FYJ6</accession>
<gene>
    <name evidence="8" type="ORF">D0Q02_15710</name>
</gene>
<feature type="transmembrane region" description="Helical" evidence="6">
    <location>
        <begin position="188"/>
        <end position="212"/>
    </location>
</feature>
<reference evidence="8 9" key="1">
    <citation type="submission" date="2018-08" db="EMBL/GenBank/DDBJ databases">
        <title>Verrucosispora craniellae sp. nov., isolated from a marine sponge in the South China Sea.</title>
        <authorList>
            <person name="Li L."/>
            <person name="Lin H.W."/>
        </authorList>
    </citation>
    <scope>NUCLEOTIDE SEQUENCE [LARGE SCALE GENOMIC DNA]</scope>
    <source>
        <strain evidence="8 9">LHW63014</strain>
    </source>
</reference>
<dbReference type="AlphaFoldDB" id="A0A372FYJ6"/>
<dbReference type="InterPro" id="IPR013525">
    <property type="entry name" value="ABC2_TM"/>
</dbReference>
<evidence type="ECO:0000256" key="6">
    <source>
        <dbReference type="SAM" id="Phobius"/>
    </source>
</evidence>
<evidence type="ECO:0000313" key="8">
    <source>
        <dbReference type="EMBL" id="RFS45549.1"/>
    </source>
</evidence>
<protein>
    <submittedName>
        <fullName evidence="8">ABC transporter permease</fullName>
    </submittedName>
</protein>